<comment type="caution">
    <text evidence="2">The sequence shown here is derived from an EMBL/GenBank/DDBJ whole genome shotgun (WGS) entry which is preliminary data.</text>
</comment>
<feature type="region of interest" description="Disordered" evidence="1">
    <location>
        <begin position="1"/>
        <end position="49"/>
    </location>
</feature>
<reference evidence="2" key="1">
    <citation type="journal article" date="2020" name="bioRxiv">
        <title>Whole genome comparisons of ergot fungi reveals the divergence and evolution of species within the genus Claviceps are the result of varying mechanisms driving genome evolution and host range expansion.</title>
        <authorList>
            <person name="Wyka S.A."/>
            <person name="Mondo S.J."/>
            <person name="Liu M."/>
            <person name="Dettman J."/>
            <person name="Nalam V."/>
            <person name="Broders K.D."/>
        </authorList>
    </citation>
    <scope>NUCLEOTIDE SEQUENCE</scope>
    <source>
        <strain evidence="2">CCC 602</strain>
    </source>
</reference>
<protein>
    <submittedName>
        <fullName evidence="2">Uncharacterized protein</fullName>
    </submittedName>
</protein>
<accession>A0A9P7N535</accession>
<evidence type="ECO:0000313" key="2">
    <source>
        <dbReference type="EMBL" id="KAG5988394.1"/>
    </source>
</evidence>
<feature type="compositionally biased region" description="Basic and acidic residues" evidence="1">
    <location>
        <begin position="30"/>
        <end position="40"/>
    </location>
</feature>
<sequence length="114" mass="12558">MCWGRDSGDVAHGAKGMCLKIGPEDEGGGDEEHGGRREEGNESVSEPNPESVPLLLIALLGKGFVYSIKEVQETGVGNWKAHAQERDPVHVHVKNRFSDHNRGMRELRIDKEGE</sequence>
<gene>
    <name evidence="2" type="ORF">E4U43_004760</name>
</gene>
<organism evidence="2 3">
    <name type="scientific">Claviceps pusilla</name>
    <dbReference type="NCBI Taxonomy" id="123648"/>
    <lineage>
        <taxon>Eukaryota</taxon>
        <taxon>Fungi</taxon>
        <taxon>Dikarya</taxon>
        <taxon>Ascomycota</taxon>
        <taxon>Pezizomycotina</taxon>
        <taxon>Sordariomycetes</taxon>
        <taxon>Hypocreomycetidae</taxon>
        <taxon>Hypocreales</taxon>
        <taxon>Clavicipitaceae</taxon>
        <taxon>Claviceps</taxon>
    </lineage>
</organism>
<dbReference type="AlphaFoldDB" id="A0A9P7N535"/>
<name>A0A9P7N535_9HYPO</name>
<proteinExistence type="predicted"/>
<keyword evidence="3" id="KW-1185">Reference proteome</keyword>
<dbReference type="Proteomes" id="UP000748025">
    <property type="component" value="Unassembled WGS sequence"/>
</dbReference>
<dbReference type="EMBL" id="SRPW01003092">
    <property type="protein sequence ID" value="KAG5988394.1"/>
    <property type="molecule type" value="Genomic_DNA"/>
</dbReference>
<evidence type="ECO:0000256" key="1">
    <source>
        <dbReference type="SAM" id="MobiDB-lite"/>
    </source>
</evidence>
<evidence type="ECO:0000313" key="3">
    <source>
        <dbReference type="Proteomes" id="UP000748025"/>
    </source>
</evidence>
<feature type="non-terminal residue" evidence="2">
    <location>
        <position position="114"/>
    </location>
</feature>